<dbReference type="EMBL" id="WTXG01000481">
    <property type="protein sequence ID" value="KAI0288394.1"/>
    <property type="molecule type" value="Genomic_DNA"/>
</dbReference>
<sequence>MEGFFTAPSNSLRPAPPTPLSFLAIEVGQCATGPQYNPEDSLPSDLELSFASTMSLNSPPWGPTKLVDDLVNEDVVPMDISPAPSRLIHQARRSRGNFLEKVVRPRASTSAARLFGRDLSNDFSSIPPVASHLEYGATCDKDLGFPSQWEHSTGSTQMQSPSPSSIVDDLPTYQTKKRRSVSPEPTPEPVHGRRRAGTIGVFDGSSPITDSSPSVLKLERIANCAKKPMLGGLGVPSNNHSKRLDKPNLSAMVLPSSASRTLGLPPQRRAFSAMMPLPEHGARLSGDSSFECGGGSSPDPPYAKRQQVRTIRRRDGTDDFRSLTSATAMVKRDKESPRTRMIPEWGIGLGGFGDNEAHGKILPCHRVREDGLMRINCDTVRIPIMSYHVIDCRFDYEYSGGHHVVVFHCEFSAKRAPTFAKHLRSRDRAINNHNYPRVHFPEVYILEGGKSLPLSTAGYIRMDDPHHAASRKEDLDQFRKAKFGRTKSYAYGDGMGIGASKAQKRNTPAAQTAQLFAAGSAARSRYVTSNNGLGMVPEDSFILPSEDEETDIGDSPCPPPSKNAGLKAKKLGLGGTRGPLIRAETYGPTRFESRR</sequence>
<evidence type="ECO:0000256" key="4">
    <source>
        <dbReference type="ARBA" id="ARBA00022801"/>
    </source>
</evidence>
<dbReference type="GO" id="GO:0010971">
    <property type="term" value="P:positive regulation of G2/M transition of mitotic cell cycle"/>
    <property type="evidence" value="ECO:0007669"/>
    <property type="project" value="TreeGrafter"/>
</dbReference>
<organism evidence="9 10">
    <name type="scientific">Multifurca ochricompacta</name>
    <dbReference type="NCBI Taxonomy" id="376703"/>
    <lineage>
        <taxon>Eukaryota</taxon>
        <taxon>Fungi</taxon>
        <taxon>Dikarya</taxon>
        <taxon>Basidiomycota</taxon>
        <taxon>Agaricomycotina</taxon>
        <taxon>Agaricomycetes</taxon>
        <taxon>Russulales</taxon>
        <taxon>Russulaceae</taxon>
        <taxon>Multifurca</taxon>
    </lineage>
</organism>
<dbReference type="GO" id="GO:0110032">
    <property type="term" value="P:positive regulation of G2/MI transition of meiotic cell cycle"/>
    <property type="evidence" value="ECO:0007669"/>
    <property type="project" value="TreeGrafter"/>
</dbReference>
<evidence type="ECO:0000313" key="9">
    <source>
        <dbReference type="EMBL" id="KAI0288394.1"/>
    </source>
</evidence>
<evidence type="ECO:0000313" key="10">
    <source>
        <dbReference type="Proteomes" id="UP001203297"/>
    </source>
</evidence>
<comment type="caution">
    <text evidence="9">The sequence shown here is derived from an EMBL/GenBank/DDBJ whole genome shotgun (WGS) entry which is preliminary data.</text>
</comment>
<keyword evidence="5" id="KW-0904">Protein phosphatase</keyword>
<feature type="domain" description="Rhodanese" evidence="8">
    <location>
        <begin position="387"/>
        <end position="449"/>
    </location>
</feature>
<dbReference type="InterPro" id="IPR000751">
    <property type="entry name" value="MPI_Phosphatase"/>
</dbReference>
<dbReference type="AlphaFoldDB" id="A0AAD4QDN3"/>
<evidence type="ECO:0000259" key="8">
    <source>
        <dbReference type="PROSITE" id="PS50206"/>
    </source>
</evidence>
<name>A0AAD4QDN3_9AGAM</name>
<dbReference type="Gene3D" id="3.40.250.10">
    <property type="entry name" value="Rhodanese-like domain"/>
    <property type="match status" value="2"/>
</dbReference>
<dbReference type="EC" id="3.1.3.48" evidence="2"/>
<evidence type="ECO:0000256" key="7">
    <source>
        <dbReference type="SAM" id="MobiDB-lite"/>
    </source>
</evidence>
<accession>A0AAD4QDN3</accession>
<dbReference type="Proteomes" id="UP001203297">
    <property type="component" value="Unassembled WGS sequence"/>
</dbReference>
<dbReference type="GO" id="GO:0004725">
    <property type="term" value="F:protein tyrosine phosphatase activity"/>
    <property type="evidence" value="ECO:0007669"/>
    <property type="project" value="UniProtKB-EC"/>
</dbReference>
<proteinExistence type="inferred from homology"/>
<dbReference type="GO" id="GO:0005737">
    <property type="term" value="C:cytoplasm"/>
    <property type="evidence" value="ECO:0007669"/>
    <property type="project" value="TreeGrafter"/>
</dbReference>
<evidence type="ECO:0000256" key="2">
    <source>
        <dbReference type="ARBA" id="ARBA00013064"/>
    </source>
</evidence>
<reference evidence="9" key="1">
    <citation type="journal article" date="2022" name="New Phytol.">
        <title>Evolutionary transition to the ectomycorrhizal habit in the genomes of a hyperdiverse lineage of mushroom-forming fungi.</title>
        <authorList>
            <person name="Looney B."/>
            <person name="Miyauchi S."/>
            <person name="Morin E."/>
            <person name="Drula E."/>
            <person name="Courty P.E."/>
            <person name="Kohler A."/>
            <person name="Kuo A."/>
            <person name="LaButti K."/>
            <person name="Pangilinan J."/>
            <person name="Lipzen A."/>
            <person name="Riley R."/>
            <person name="Andreopoulos W."/>
            <person name="He G."/>
            <person name="Johnson J."/>
            <person name="Nolan M."/>
            <person name="Tritt A."/>
            <person name="Barry K.W."/>
            <person name="Grigoriev I.V."/>
            <person name="Nagy L.G."/>
            <person name="Hibbett D."/>
            <person name="Henrissat B."/>
            <person name="Matheny P.B."/>
            <person name="Labbe J."/>
            <person name="Martin F.M."/>
        </authorList>
    </citation>
    <scope>NUCLEOTIDE SEQUENCE</scope>
    <source>
        <strain evidence="9">BPL690</strain>
    </source>
</reference>
<evidence type="ECO:0000256" key="5">
    <source>
        <dbReference type="ARBA" id="ARBA00022912"/>
    </source>
</evidence>
<feature type="compositionally biased region" description="Polar residues" evidence="7">
    <location>
        <begin position="149"/>
        <end position="165"/>
    </location>
</feature>
<evidence type="ECO:0000256" key="6">
    <source>
        <dbReference type="ARBA" id="ARBA00023306"/>
    </source>
</evidence>
<dbReference type="PRINTS" id="PR00716">
    <property type="entry name" value="MPIPHPHTASE"/>
</dbReference>
<dbReference type="GO" id="GO:0051301">
    <property type="term" value="P:cell division"/>
    <property type="evidence" value="ECO:0007669"/>
    <property type="project" value="UniProtKB-KW"/>
</dbReference>
<keyword evidence="6" id="KW-0131">Cell cycle</keyword>
<keyword evidence="10" id="KW-1185">Reference proteome</keyword>
<dbReference type="GO" id="GO:0000086">
    <property type="term" value="P:G2/M transition of mitotic cell cycle"/>
    <property type="evidence" value="ECO:0007669"/>
    <property type="project" value="TreeGrafter"/>
</dbReference>
<dbReference type="PANTHER" id="PTHR10828">
    <property type="entry name" value="M-PHASE INDUCER PHOSPHATASE DUAL SPECIFICITY PHOSPHATASE CDC25"/>
    <property type="match status" value="1"/>
</dbReference>
<dbReference type="GO" id="GO:0005634">
    <property type="term" value="C:nucleus"/>
    <property type="evidence" value="ECO:0007669"/>
    <property type="project" value="TreeGrafter"/>
</dbReference>
<feature type="region of interest" description="Disordered" evidence="7">
    <location>
        <begin position="284"/>
        <end position="307"/>
    </location>
</feature>
<dbReference type="PANTHER" id="PTHR10828:SF17">
    <property type="entry name" value="PROTEIN-TYROSINE-PHOSPHATASE"/>
    <property type="match status" value="1"/>
</dbReference>
<keyword evidence="4" id="KW-0378">Hydrolase</keyword>
<keyword evidence="3" id="KW-0132">Cell division</keyword>
<gene>
    <name evidence="9" type="ORF">B0F90DRAFT_1812776</name>
</gene>
<dbReference type="SUPFAM" id="SSF52821">
    <property type="entry name" value="Rhodanese/Cell cycle control phosphatase"/>
    <property type="match status" value="1"/>
</dbReference>
<feature type="region of interest" description="Disordered" evidence="7">
    <location>
        <begin position="546"/>
        <end position="595"/>
    </location>
</feature>
<evidence type="ECO:0000256" key="1">
    <source>
        <dbReference type="ARBA" id="ARBA00011065"/>
    </source>
</evidence>
<evidence type="ECO:0000256" key="3">
    <source>
        <dbReference type="ARBA" id="ARBA00022618"/>
    </source>
</evidence>
<feature type="region of interest" description="Disordered" evidence="7">
    <location>
        <begin position="146"/>
        <end position="208"/>
    </location>
</feature>
<dbReference type="InterPro" id="IPR036873">
    <property type="entry name" value="Rhodanese-like_dom_sf"/>
</dbReference>
<dbReference type="PROSITE" id="PS50206">
    <property type="entry name" value="RHODANESE_3"/>
    <property type="match status" value="1"/>
</dbReference>
<dbReference type="InterPro" id="IPR001763">
    <property type="entry name" value="Rhodanese-like_dom"/>
</dbReference>
<comment type="similarity">
    <text evidence="1">Belongs to the MPI phosphatase family.</text>
</comment>
<protein>
    <recommendedName>
        <fullName evidence="2">protein-tyrosine-phosphatase</fullName>
        <ecNumber evidence="2">3.1.3.48</ecNumber>
    </recommendedName>
</protein>